<dbReference type="Proteomes" id="UP001161247">
    <property type="component" value="Chromosome 2"/>
</dbReference>
<organism evidence="2 3">
    <name type="scientific">Oldenlandia corymbosa var. corymbosa</name>
    <dbReference type="NCBI Taxonomy" id="529605"/>
    <lineage>
        <taxon>Eukaryota</taxon>
        <taxon>Viridiplantae</taxon>
        <taxon>Streptophyta</taxon>
        <taxon>Embryophyta</taxon>
        <taxon>Tracheophyta</taxon>
        <taxon>Spermatophyta</taxon>
        <taxon>Magnoliopsida</taxon>
        <taxon>eudicotyledons</taxon>
        <taxon>Gunneridae</taxon>
        <taxon>Pentapetalae</taxon>
        <taxon>asterids</taxon>
        <taxon>lamiids</taxon>
        <taxon>Gentianales</taxon>
        <taxon>Rubiaceae</taxon>
        <taxon>Rubioideae</taxon>
        <taxon>Spermacoceae</taxon>
        <taxon>Hedyotis-Oldenlandia complex</taxon>
        <taxon>Oldenlandia</taxon>
    </lineage>
</organism>
<reference evidence="2" key="1">
    <citation type="submission" date="2023-03" db="EMBL/GenBank/DDBJ databases">
        <authorList>
            <person name="Julca I."/>
        </authorList>
    </citation>
    <scope>NUCLEOTIDE SEQUENCE</scope>
</reference>
<dbReference type="AlphaFoldDB" id="A0AAV1CIE3"/>
<sequence length="181" mass="19819">MEEIPPAEYYVSTSSETSISINGQSVFISDQTQAKPGQQEQGTVDIIKMSDPIAQVMIDQEMGKVMVVVAIGAIGWLVVLPVEKHLPVIRDVLVSLACFGFSFILIGILLRNLYPRAANIFEQIGVAFVLAAFFGAISWSLPVYSNWVPLVCLGLCILVFLWNFYLATFLQSATTVLCGPK</sequence>
<keyword evidence="1" id="KW-1133">Transmembrane helix</keyword>
<feature type="transmembrane region" description="Helical" evidence="1">
    <location>
        <begin position="88"/>
        <end position="108"/>
    </location>
</feature>
<protein>
    <submittedName>
        <fullName evidence="2">OLC1v1031203C2</fullName>
    </submittedName>
</protein>
<dbReference type="EMBL" id="OX459119">
    <property type="protein sequence ID" value="CAI9095290.1"/>
    <property type="molecule type" value="Genomic_DNA"/>
</dbReference>
<name>A0AAV1CIE3_OLDCO</name>
<feature type="transmembrane region" description="Helical" evidence="1">
    <location>
        <begin position="120"/>
        <end position="141"/>
    </location>
</feature>
<accession>A0AAV1CIE3</accession>
<evidence type="ECO:0000256" key="1">
    <source>
        <dbReference type="SAM" id="Phobius"/>
    </source>
</evidence>
<keyword evidence="1" id="KW-0472">Membrane</keyword>
<keyword evidence="1" id="KW-0812">Transmembrane</keyword>
<proteinExistence type="predicted"/>
<feature type="transmembrane region" description="Helical" evidence="1">
    <location>
        <begin position="147"/>
        <end position="166"/>
    </location>
</feature>
<evidence type="ECO:0000313" key="2">
    <source>
        <dbReference type="EMBL" id="CAI9095290.1"/>
    </source>
</evidence>
<feature type="transmembrane region" description="Helical" evidence="1">
    <location>
        <begin position="65"/>
        <end position="82"/>
    </location>
</feature>
<evidence type="ECO:0000313" key="3">
    <source>
        <dbReference type="Proteomes" id="UP001161247"/>
    </source>
</evidence>
<gene>
    <name evidence="2" type="ORF">OLC1_LOCUS6297</name>
</gene>
<keyword evidence="3" id="KW-1185">Reference proteome</keyword>